<keyword evidence="2" id="KW-0371">Homeobox</keyword>
<keyword evidence="2" id="KW-0238">DNA-binding</keyword>
<reference evidence="4 5" key="1">
    <citation type="submission" date="2022-04" db="EMBL/GenBank/DDBJ databases">
        <title>Chromosome-level reference genomes for two strains of Caenorhabditis briggsae: an improved platform for comparative genomics.</title>
        <authorList>
            <person name="Stevens L."/>
            <person name="Andersen E."/>
        </authorList>
    </citation>
    <scope>NUCLEOTIDE SEQUENCE [LARGE SCALE GENOMIC DNA]</scope>
    <source>
        <strain evidence="4">VX34</strain>
        <tissue evidence="4">Whole-organism</tissue>
    </source>
</reference>
<sequence>MRRKRNPTMLKFRKLRKEQKLKMEQVFALSRKPDKATIASLPSELQLHKVRVRKYFHLHSHFPTKKPNQFLWRSEKNPQFRNYTSVKLTKKNDFLTCMKNSSKNAEGQWDFWRFSTSRRRC</sequence>
<name>A0AAE9FJZ8_CAEBR</name>
<evidence type="ECO:0000256" key="2">
    <source>
        <dbReference type="RuleBase" id="RU000682"/>
    </source>
</evidence>
<accession>A0AAE9FJZ8</accession>
<proteinExistence type="predicted"/>
<dbReference type="GO" id="GO:0003677">
    <property type="term" value="F:DNA binding"/>
    <property type="evidence" value="ECO:0007669"/>
    <property type="project" value="UniProtKB-KW"/>
</dbReference>
<evidence type="ECO:0000313" key="5">
    <source>
        <dbReference type="Proteomes" id="UP000829354"/>
    </source>
</evidence>
<organism evidence="4 5">
    <name type="scientific">Caenorhabditis briggsae</name>
    <dbReference type="NCBI Taxonomy" id="6238"/>
    <lineage>
        <taxon>Eukaryota</taxon>
        <taxon>Metazoa</taxon>
        <taxon>Ecdysozoa</taxon>
        <taxon>Nematoda</taxon>
        <taxon>Chromadorea</taxon>
        <taxon>Rhabditida</taxon>
        <taxon>Rhabditina</taxon>
        <taxon>Rhabditomorpha</taxon>
        <taxon>Rhabditoidea</taxon>
        <taxon>Rhabditidae</taxon>
        <taxon>Peloderinae</taxon>
        <taxon>Caenorhabditis</taxon>
    </lineage>
</organism>
<dbReference type="SUPFAM" id="SSF46689">
    <property type="entry name" value="Homeodomain-like"/>
    <property type="match status" value="1"/>
</dbReference>
<dbReference type="Pfam" id="PF00046">
    <property type="entry name" value="Homeodomain"/>
    <property type="match status" value="1"/>
</dbReference>
<keyword evidence="2" id="KW-0539">Nucleus</keyword>
<protein>
    <recommendedName>
        <fullName evidence="3">Homeobox domain-containing protein</fullName>
    </recommendedName>
</protein>
<dbReference type="GO" id="GO:0005634">
    <property type="term" value="C:nucleus"/>
    <property type="evidence" value="ECO:0007669"/>
    <property type="project" value="UniProtKB-SubCell"/>
</dbReference>
<evidence type="ECO:0000259" key="3">
    <source>
        <dbReference type="Pfam" id="PF00046"/>
    </source>
</evidence>
<dbReference type="EMBL" id="CP092625">
    <property type="protein sequence ID" value="UMM43940.1"/>
    <property type="molecule type" value="Genomic_DNA"/>
</dbReference>
<evidence type="ECO:0000256" key="1">
    <source>
        <dbReference type="ARBA" id="ARBA00004123"/>
    </source>
</evidence>
<gene>
    <name evidence="4" type="ORF">L5515_019235</name>
</gene>
<dbReference type="InterPro" id="IPR001356">
    <property type="entry name" value="HD"/>
</dbReference>
<evidence type="ECO:0000313" key="4">
    <source>
        <dbReference type="EMBL" id="UMM43940.1"/>
    </source>
</evidence>
<dbReference type="AlphaFoldDB" id="A0AAE9FJZ8"/>
<dbReference type="InterPro" id="IPR009057">
    <property type="entry name" value="Homeodomain-like_sf"/>
</dbReference>
<dbReference type="Proteomes" id="UP000829354">
    <property type="component" value="Chromosome X"/>
</dbReference>
<feature type="domain" description="Homeobox" evidence="3">
    <location>
        <begin position="15"/>
        <end position="57"/>
    </location>
</feature>
<keyword evidence="5" id="KW-1185">Reference proteome</keyword>
<comment type="subcellular location">
    <subcellularLocation>
        <location evidence="1 2">Nucleus</location>
    </subcellularLocation>
</comment>